<dbReference type="GO" id="GO:0004803">
    <property type="term" value="F:transposase activity"/>
    <property type="evidence" value="ECO:0007669"/>
    <property type="project" value="InterPro"/>
</dbReference>
<dbReference type="PANTHER" id="PTHR33055:SF13">
    <property type="entry name" value="TRANSPOSASE"/>
    <property type="match status" value="1"/>
</dbReference>
<evidence type="ECO:0000259" key="1">
    <source>
        <dbReference type="Pfam" id="PF02371"/>
    </source>
</evidence>
<feature type="domain" description="Transposase IS116/IS110/IS902 C-terminal" evidence="1">
    <location>
        <begin position="57"/>
        <end position="137"/>
    </location>
</feature>
<dbReference type="InterPro" id="IPR047650">
    <property type="entry name" value="Transpos_IS110"/>
</dbReference>
<dbReference type="Pfam" id="PF02371">
    <property type="entry name" value="Transposase_20"/>
    <property type="match status" value="1"/>
</dbReference>
<organism evidence="2 3">
    <name type="scientific">Paracoccus homiensis</name>
    <dbReference type="NCBI Taxonomy" id="364199"/>
    <lineage>
        <taxon>Bacteria</taxon>
        <taxon>Pseudomonadati</taxon>
        <taxon>Pseudomonadota</taxon>
        <taxon>Alphaproteobacteria</taxon>
        <taxon>Rhodobacterales</taxon>
        <taxon>Paracoccaceae</taxon>
        <taxon>Paracoccus</taxon>
    </lineage>
</organism>
<protein>
    <submittedName>
        <fullName evidence="2">Transposase IS116/IS110/IS902 family protein</fullName>
    </submittedName>
</protein>
<dbReference type="GO" id="GO:0003677">
    <property type="term" value="F:DNA binding"/>
    <property type="evidence" value="ECO:0007669"/>
    <property type="project" value="InterPro"/>
</dbReference>
<name>A0A1I0HUH0_9RHOB</name>
<dbReference type="GO" id="GO:0006313">
    <property type="term" value="P:DNA transposition"/>
    <property type="evidence" value="ECO:0007669"/>
    <property type="project" value="InterPro"/>
</dbReference>
<dbReference type="STRING" id="364199.SAMN04489858_1131"/>
<keyword evidence="3" id="KW-1185">Reference proteome</keyword>
<dbReference type="AlphaFoldDB" id="A0A1I0HUH0"/>
<reference evidence="2 3" key="1">
    <citation type="submission" date="2016-10" db="EMBL/GenBank/DDBJ databases">
        <authorList>
            <person name="de Groot N.N."/>
        </authorList>
    </citation>
    <scope>NUCLEOTIDE SEQUENCE [LARGE SCALE GENOMIC DNA]</scope>
    <source>
        <strain evidence="2 3">DSM 17862</strain>
    </source>
</reference>
<sequence>MRKRLSAQIAARRKQQVPADLKGMDASLMAMLDAQIGDLEQRIKGVIEQEAASAAKARLLLSIPGIGPVSAAMLIAEMPELGRMTSGEAAAMTGLAPIPHDSGAMRGKRAIAGGRRALRHVLFQAALAAASHNPVLKPVAQALKIHGKPHKLVIVAIARRLVTIANAILKTGIPWQPQPDS</sequence>
<proteinExistence type="predicted"/>
<dbReference type="EMBL" id="FOHO01000013">
    <property type="protein sequence ID" value="SET87893.1"/>
    <property type="molecule type" value="Genomic_DNA"/>
</dbReference>
<dbReference type="Proteomes" id="UP000199180">
    <property type="component" value="Unassembled WGS sequence"/>
</dbReference>
<dbReference type="PANTHER" id="PTHR33055">
    <property type="entry name" value="TRANSPOSASE FOR INSERTION SEQUENCE ELEMENT IS1111A"/>
    <property type="match status" value="1"/>
</dbReference>
<evidence type="ECO:0000313" key="3">
    <source>
        <dbReference type="Proteomes" id="UP000199180"/>
    </source>
</evidence>
<gene>
    <name evidence="2" type="ORF">SAMN04489858_1131</name>
</gene>
<accession>A0A1I0HUH0</accession>
<dbReference type="InterPro" id="IPR003346">
    <property type="entry name" value="Transposase_20"/>
</dbReference>
<evidence type="ECO:0000313" key="2">
    <source>
        <dbReference type="EMBL" id="SET87893.1"/>
    </source>
</evidence>